<reference evidence="8" key="2">
    <citation type="submission" date="2025-08" db="UniProtKB">
        <authorList>
            <consortium name="Ensembl"/>
        </authorList>
    </citation>
    <scope>IDENTIFICATION</scope>
    <source>
        <strain evidence="8">Glennie</strain>
    </source>
</reference>
<feature type="compositionally biased region" description="Basic and acidic residues" evidence="6">
    <location>
        <begin position="949"/>
        <end position="960"/>
    </location>
</feature>
<keyword evidence="4" id="KW-0206">Cytoskeleton</keyword>
<feature type="compositionally biased region" description="Acidic residues" evidence="6">
    <location>
        <begin position="486"/>
        <end position="496"/>
    </location>
</feature>
<dbReference type="OMA" id="LHCSDFD"/>
<dbReference type="GeneTree" id="ENSGT00940000159479"/>
<dbReference type="PANTHER" id="PTHR15012:SF35">
    <property type="entry name" value="PROTEIN SHROOM4"/>
    <property type="match status" value="1"/>
</dbReference>
<dbReference type="Bgee" id="ENSOANG00000044660">
    <property type="expression patterns" value="Expressed in endometrium and 7 other cell types or tissues"/>
</dbReference>
<feature type="compositionally biased region" description="Low complexity" evidence="6">
    <location>
        <begin position="596"/>
        <end position="607"/>
    </location>
</feature>
<proteinExistence type="inferred from homology"/>
<dbReference type="Pfam" id="PF08687">
    <property type="entry name" value="ASD2"/>
    <property type="match status" value="1"/>
</dbReference>
<comment type="subcellular location">
    <subcellularLocation>
        <location evidence="1">Cytoplasm</location>
        <location evidence="1">Cytoskeleton</location>
    </subcellularLocation>
</comment>
<dbReference type="RefSeq" id="XP_028923080.1">
    <property type="nucleotide sequence ID" value="XM_029067247.2"/>
</dbReference>
<feature type="compositionally biased region" description="Basic and acidic residues" evidence="6">
    <location>
        <begin position="1079"/>
        <end position="1091"/>
    </location>
</feature>
<feature type="compositionally biased region" description="Low complexity" evidence="6">
    <location>
        <begin position="393"/>
        <end position="404"/>
    </location>
</feature>
<reference evidence="8 9" key="1">
    <citation type="journal article" date="2008" name="Nature">
        <title>Genome analysis of the platypus reveals unique signatures of evolution.</title>
        <authorList>
            <person name="Warren W.C."/>
            <person name="Hillier L.W."/>
            <person name="Marshall Graves J.A."/>
            <person name="Birney E."/>
            <person name="Ponting C.P."/>
            <person name="Grutzner F."/>
            <person name="Belov K."/>
            <person name="Miller W."/>
            <person name="Clarke L."/>
            <person name="Chinwalla A.T."/>
            <person name="Yang S.P."/>
            <person name="Heger A."/>
            <person name="Locke D.P."/>
            <person name="Miethke P."/>
            <person name="Waters P.D."/>
            <person name="Veyrunes F."/>
            <person name="Fulton L."/>
            <person name="Fulton B."/>
            <person name="Graves T."/>
            <person name="Wallis J."/>
            <person name="Puente X.S."/>
            <person name="Lopez-Otin C."/>
            <person name="Ordonez G.R."/>
            <person name="Eichler E.E."/>
            <person name="Chen L."/>
            <person name="Cheng Z."/>
            <person name="Deakin J.E."/>
            <person name="Alsop A."/>
            <person name="Thompson K."/>
            <person name="Kirby P."/>
            <person name="Papenfuss A.T."/>
            <person name="Wakefield M.J."/>
            <person name="Olender T."/>
            <person name="Lancet D."/>
            <person name="Huttley G.A."/>
            <person name="Smit A.F."/>
            <person name="Pask A."/>
            <person name="Temple-Smith P."/>
            <person name="Batzer M.A."/>
            <person name="Walker J.A."/>
            <person name="Konkel M.K."/>
            <person name="Harris R.S."/>
            <person name="Whittington C.M."/>
            <person name="Wong E.S."/>
            <person name="Gemmell N.J."/>
            <person name="Buschiazzo E."/>
            <person name="Vargas Jentzsch I.M."/>
            <person name="Merkel A."/>
            <person name="Schmitz J."/>
            <person name="Zemann A."/>
            <person name="Churakov G."/>
            <person name="Kriegs J.O."/>
            <person name="Brosius J."/>
            <person name="Murchison E.P."/>
            <person name="Sachidanandam R."/>
            <person name="Smith C."/>
            <person name="Hannon G.J."/>
            <person name="Tsend-Ayush E."/>
            <person name="McMillan D."/>
            <person name="Attenborough R."/>
            <person name="Rens W."/>
            <person name="Ferguson-Smith M."/>
            <person name="Lefevre C.M."/>
            <person name="Sharp J.A."/>
            <person name="Nicholas K.R."/>
            <person name="Ray D.A."/>
            <person name="Kube M."/>
            <person name="Reinhardt R."/>
            <person name="Pringle T.H."/>
            <person name="Taylor J."/>
            <person name="Jones R.C."/>
            <person name="Nixon B."/>
            <person name="Dacheux J.L."/>
            <person name="Niwa H."/>
            <person name="Sekita Y."/>
            <person name="Huang X."/>
            <person name="Stark A."/>
            <person name="Kheradpour P."/>
            <person name="Kellis M."/>
            <person name="Flicek P."/>
            <person name="Chen Y."/>
            <person name="Webber C."/>
            <person name="Hardison R."/>
            <person name="Nelson J."/>
            <person name="Hallsworth-Pepin K."/>
            <person name="Delehaunty K."/>
            <person name="Markovic C."/>
            <person name="Minx P."/>
            <person name="Feng Y."/>
            <person name="Kremitzki C."/>
            <person name="Mitreva M."/>
            <person name="Glasscock J."/>
            <person name="Wylie T."/>
            <person name="Wohldmann P."/>
            <person name="Thiru P."/>
            <person name="Nhan M.N."/>
            <person name="Pohl C.S."/>
            <person name="Smith S.M."/>
            <person name="Hou S."/>
            <person name="Nefedov M."/>
            <person name="de Jong P.J."/>
            <person name="Renfree M.B."/>
            <person name="Mardis E.R."/>
            <person name="Wilson R.K."/>
        </authorList>
    </citation>
    <scope>NUCLEOTIDE SEQUENCE [LARGE SCALE GENOMIC DNA]</scope>
    <source>
        <strain evidence="8 9">Glennie</strain>
    </source>
</reference>
<evidence type="ECO:0000256" key="2">
    <source>
        <dbReference type="ARBA" id="ARBA00006469"/>
    </source>
</evidence>
<feature type="region of interest" description="Disordered" evidence="6">
    <location>
        <begin position="672"/>
        <end position="697"/>
    </location>
</feature>
<dbReference type="InParanoid" id="A0A6I8N0S4"/>
<dbReference type="GO" id="GO:0051015">
    <property type="term" value="F:actin filament binding"/>
    <property type="evidence" value="ECO:0000318"/>
    <property type="project" value="GO_Central"/>
</dbReference>
<organism evidence="8 9">
    <name type="scientific">Ornithorhynchus anatinus</name>
    <name type="common">Duckbill platypus</name>
    <dbReference type="NCBI Taxonomy" id="9258"/>
    <lineage>
        <taxon>Eukaryota</taxon>
        <taxon>Metazoa</taxon>
        <taxon>Chordata</taxon>
        <taxon>Craniata</taxon>
        <taxon>Vertebrata</taxon>
        <taxon>Euteleostomi</taxon>
        <taxon>Mammalia</taxon>
        <taxon>Monotremata</taxon>
        <taxon>Ornithorhynchidae</taxon>
        <taxon>Ornithorhynchus</taxon>
    </lineage>
</organism>
<gene>
    <name evidence="8" type="primary">SHROOM4</name>
</gene>
<protein>
    <submittedName>
        <fullName evidence="8">Shroom family member 4</fullName>
    </submittedName>
</protein>
<feature type="region of interest" description="Disordered" evidence="6">
    <location>
        <begin position="298"/>
        <end position="641"/>
    </location>
</feature>
<evidence type="ECO:0000256" key="5">
    <source>
        <dbReference type="SAM" id="Coils"/>
    </source>
</evidence>
<dbReference type="InterPro" id="IPR014799">
    <property type="entry name" value="ASD2_dom"/>
</dbReference>
<dbReference type="InterPro" id="IPR027685">
    <property type="entry name" value="Shroom_fam"/>
</dbReference>
<keyword evidence="9" id="KW-1185">Reference proteome</keyword>
<feature type="coiled-coil region" evidence="5">
    <location>
        <begin position="1369"/>
        <end position="1396"/>
    </location>
</feature>
<evidence type="ECO:0000256" key="6">
    <source>
        <dbReference type="SAM" id="MobiDB-lite"/>
    </source>
</evidence>
<evidence type="ECO:0000313" key="9">
    <source>
        <dbReference type="Proteomes" id="UP000002279"/>
    </source>
</evidence>
<evidence type="ECO:0000313" key="8">
    <source>
        <dbReference type="Ensembl" id="ENSOANP00000034562.1"/>
    </source>
</evidence>
<dbReference type="GO" id="GO:0043296">
    <property type="term" value="C:apical junction complex"/>
    <property type="evidence" value="ECO:0000318"/>
    <property type="project" value="GO_Central"/>
</dbReference>
<feature type="compositionally biased region" description="Basic and acidic residues" evidence="6">
    <location>
        <begin position="1211"/>
        <end position="1221"/>
    </location>
</feature>
<feature type="region of interest" description="Disordered" evidence="6">
    <location>
        <begin position="34"/>
        <end position="63"/>
    </location>
</feature>
<feature type="compositionally biased region" description="Basic and acidic residues" evidence="6">
    <location>
        <begin position="628"/>
        <end position="639"/>
    </location>
</feature>
<dbReference type="Ensembl" id="ENSOANT00000059436.1">
    <property type="protein sequence ID" value="ENSOANP00000034562.1"/>
    <property type="gene ID" value="ENSOANG00000044660.1"/>
</dbReference>
<dbReference type="GeneID" id="100079595"/>
<keyword evidence="5" id="KW-0175">Coiled coil</keyword>
<dbReference type="PANTHER" id="PTHR15012">
    <property type="entry name" value="APICAL PROTEIN/SHROOM-RELATED"/>
    <property type="match status" value="1"/>
</dbReference>
<evidence type="ECO:0000259" key="7">
    <source>
        <dbReference type="PROSITE" id="PS51307"/>
    </source>
</evidence>
<evidence type="ECO:0000256" key="1">
    <source>
        <dbReference type="ARBA" id="ARBA00004245"/>
    </source>
</evidence>
<dbReference type="GO" id="GO:0005912">
    <property type="term" value="C:adherens junction"/>
    <property type="evidence" value="ECO:0000318"/>
    <property type="project" value="GO_Central"/>
</dbReference>
<reference evidence="8" key="3">
    <citation type="submission" date="2025-09" db="UniProtKB">
        <authorList>
            <consortium name="Ensembl"/>
        </authorList>
    </citation>
    <scope>IDENTIFICATION</scope>
    <source>
        <strain evidence="8">Glennie</strain>
    </source>
</reference>
<feature type="compositionally biased region" description="Pro residues" evidence="6">
    <location>
        <begin position="499"/>
        <end position="528"/>
    </location>
</feature>
<sequence length="1458" mass="158217">MHFPSDAFSLSWHSGCDTSDLSLQWNQLSRHCSTDKSSSIGSMESLDHQPGQAYDEGDLSPVDQSLYQNKRDSAYSSFSASSNASDYAPSLRPEEAASTDCIFQGLGPGKPQEGRYPQTGPGPRPSSCPHESNLSGPGRAGGSACGPPQPPVRRDSLRASRAQPGPGERRRASAPSDASHLKGRQASDAPLSAREPPGGPRCPCGQPPGACEGHWKERPVADRYYGLSAQPDPGHEPPVREGPRVGDGGAQWARRPGEAAEDPAGPLADRPSLGPSGHRHSAPEQLLASQLRALRLGAERGTESDVAELPTVQEGHRWTLSPLHGAPGGRGSPCRPPPGGVCDPLGAEVPAGQARDPTRGSAPAAAGEARGHPSGHQDGTQSPDGGCPDPDVAPQQPSPGHSSPPNSPPGRPARESPPSPKPAGGPRASDEGGRAGARRSGGTRCRSTQMRRKSERFATNLRNEIQRRKAQLQKSKGPAGLLGGEEPVEEAEEPEDPPGHPPDPSPPPTSGPSPPPSPPLPPPSPPHGGWPGPISQNLSRARMSRARSSECLSQEAKSHGPRAAPETPGSPGRRPIWPAAGPDLRWKAPDPEKQRAPAAAARGGRWRWSPEHKLQPHLESAPDGGPDSYEKESAGRAPEDAILLPFADRRRFFEETSRSVSTPHLPGLAALSARHSKPVALRPKPPDQGSFRPVNSDCRDLRRHSVDQAYRSSSPLPPEPSAYTECFAAKGLEQPMCYQPVTHRGEFEYLRTYPFPCNVQGAVVHDPCPYCSGELCPALLKRSLPPSHRGCRCHHLQWARCSDCCCPSQRQVLEENGMMRGGAWPGRKPFVQEFPLDEWEPVKINRKTSQSVSELARWNVGCSRGGPFRSYSENAEQEWATCYRAASSLDLSRDYDRPGGWTPESGGPCEEGGRGAPPSLPLRGRAFSESQLSLEAPGARGRERRDLLAKVDESRPDPHPGARKKGPPPPRPPPPNWEKFRGRRLVSGHIGGGPEPSRARTPEVALGRPHPESQGPMAAARQRSHSLPLEQLPTAQPPEHPPTGNGLLPDQPAPRYYYHGGFRRAPERPGPEPPTVETVRPEALVKEEPRNETSWAQTLLPQEVQYRPLQWSPEPQRLSPSSLPPEENGSSQDSAEVESCLLALGCRSSPARMTSEELMRDVVGRDRTLAGVLSPASGMVTAAEVMGDLFSPGGQHKWKGHFQQDCQLERRSEEVAQERQEFQPISPPPGGSGSPTSYSAYYNTSAGKAELLIKMKELPEVAEACAEEEEVDHELAQKKVQLIESISRKLSVLQEAQRGLQEDISANAALGEEVEAALKTVCKSNEFDKFRLFIGDLDKVVNLLLSLSGRLARVENALNSLDPESTQEKLTLMEKKRQLTEQLEDAKELKEHVDRREKAVFGTVSRYLLQGQLQDYQHFVKMKSALIIEQRELEEKIKLGEEQLKCLRESLLLNPREY</sequence>
<feature type="domain" description="ASD2" evidence="7">
    <location>
        <begin position="1156"/>
        <end position="1452"/>
    </location>
</feature>
<feature type="region of interest" description="Disordered" evidence="6">
    <location>
        <begin position="949"/>
        <end position="1136"/>
    </location>
</feature>
<feature type="compositionally biased region" description="Basic and acidic residues" evidence="6">
    <location>
        <begin position="584"/>
        <end position="595"/>
    </location>
</feature>
<dbReference type="FunCoup" id="A0A6I8N0S4">
    <property type="interactions" value="43"/>
</dbReference>
<feature type="region of interest" description="Disordered" evidence="6">
    <location>
        <begin position="1211"/>
        <end position="1237"/>
    </location>
</feature>
<feature type="compositionally biased region" description="Pro residues" evidence="6">
    <location>
        <begin position="405"/>
        <end position="423"/>
    </location>
</feature>
<dbReference type="PROSITE" id="PS51307">
    <property type="entry name" value="ASD2"/>
    <property type="match status" value="1"/>
</dbReference>
<dbReference type="Proteomes" id="UP000002279">
    <property type="component" value="Chromosome 6"/>
</dbReference>
<comment type="similarity">
    <text evidence="2">Belongs to the shroom family.</text>
</comment>
<accession>A0A6I8N0S4</accession>
<name>A0A6I8N0S4_ORNAN</name>
<feature type="region of interest" description="Disordered" evidence="6">
    <location>
        <begin position="893"/>
        <end position="923"/>
    </location>
</feature>
<feature type="compositionally biased region" description="Basic and acidic residues" evidence="6">
    <location>
        <begin position="233"/>
        <end position="244"/>
    </location>
</feature>
<feature type="region of interest" description="Disordered" evidence="6">
    <location>
        <begin position="101"/>
        <end position="286"/>
    </location>
</feature>
<dbReference type="GO" id="GO:0016324">
    <property type="term" value="C:apical plasma membrane"/>
    <property type="evidence" value="ECO:0000318"/>
    <property type="project" value="GO_Central"/>
</dbReference>
<evidence type="ECO:0000256" key="3">
    <source>
        <dbReference type="ARBA" id="ARBA00022490"/>
    </source>
</evidence>
<dbReference type="GO" id="GO:0030864">
    <property type="term" value="C:cortical actin cytoskeleton"/>
    <property type="evidence" value="ECO:0000318"/>
    <property type="project" value="GO_Central"/>
</dbReference>
<feature type="compositionally biased region" description="Low complexity" evidence="6">
    <location>
        <begin position="438"/>
        <end position="448"/>
    </location>
</feature>
<keyword evidence="3" id="KW-0963">Cytoplasm</keyword>
<evidence type="ECO:0000256" key="4">
    <source>
        <dbReference type="ARBA" id="ARBA00023212"/>
    </source>
</evidence>
<dbReference type="GO" id="GO:0007015">
    <property type="term" value="P:actin filament organization"/>
    <property type="evidence" value="ECO:0000318"/>
    <property type="project" value="GO_Central"/>
</dbReference>
<dbReference type="CTD" id="57477"/>
<feature type="compositionally biased region" description="Pro residues" evidence="6">
    <location>
        <begin position="967"/>
        <end position="976"/>
    </location>
</feature>
<dbReference type="Gene3D" id="6.10.250.3120">
    <property type="match status" value="1"/>
</dbReference>